<dbReference type="GO" id="GO:0005737">
    <property type="term" value="C:cytoplasm"/>
    <property type="evidence" value="ECO:0007669"/>
    <property type="project" value="TreeGrafter"/>
</dbReference>
<keyword evidence="1" id="KW-0833">Ubl conjugation pathway</keyword>
<evidence type="ECO:0000256" key="1">
    <source>
        <dbReference type="ARBA" id="ARBA00022786"/>
    </source>
</evidence>
<dbReference type="Proteomes" id="UP000660262">
    <property type="component" value="Unassembled WGS sequence"/>
</dbReference>
<evidence type="ECO:0000256" key="2">
    <source>
        <dbReference type="SAM" id="MobiDB-lite"/>
    </source>
</evidence>
<dbReference type="GO" id="GO:0031146">
    <property type="term" value="P:SCF-dependent proteasomal ubiquitin-dependent protein catabolic process"/>
    <property type="evidence" value="ECO:0007669"/>
    <property type="project" value="TreeGrafter"/>
</dbReference>
<protein>
    <recommendedName>
        <fullName evidence="3">F-box protein Hrt3/FBXO9 C-terminal domain-containing protein</fullName>
    </recommendedName>
</protein>
<dbReference type="PANTHER" id="PTHR12874:SF9">
    <property type="entry name" value="F-BOX ONLY PROTEIN 48"/>
    <property type="match status" value="1"/>
</dbReference>
<evidence type="ECO:0000313" key="5">
    <source>
        <dbReference type="Proteomes" id="UP000660262"/>
    </source>
</evidence>
<gene>
    <name evidence="4" type="ORF">PPROV_000070500</name>
</gene>
<accession>A0A830H8X3</accession>
<comment type="caution">
    <text evidence="4">The sequence shown here is derived from an EMBL/GenBank/DDBJ whole genome shotgun (WGS) entry which is preliminary data.</text>
</comment>
<dbReference type="AlphaFoldDB" id="A0A830H8X3"/>
<evidence type="ECO:0000313" key="4">
    <source>
        <dbReference type="EMBL" id="GHP01949.1"/>
    </source>
</evidence>
<dbReference type="EMBL" id="BNJQ01000002">
    <property type="protein sequence ID" value="GHP01949.1"/>
    <property type="molecule type" value="Genomic_DNA"/>
</dbReference>
<feature type="domain" description="F-box protein Hrt3/FBXO9 C-terminal" evidence="3">
    <location>
        <begin position="148"/>
        <end position="228"/>
    </location>
</feature>
<evidence type="ECO:0000259" key="3">
    <source>
        <dbReference type="Pfam" id="PF19270"/>
    </source>
</evidence>
<proteinExistence type="predicted"/>
<dbReference type="Pfam" id="PF19270">
    <property type="entry name" value="FBO_C"/>
    <property type="match status" value="2"/>
</dbReference>
<dbReference type="InterPro" id="IPR045464">
    <property type="entry name" value="Hrt3/FBXO9_C"/>
</dbReference>
<reference evidence="4" key="1">
    <citation type="submission" date="2020-10" db="EMBL/GenBank/DDBJ databases">
        <title>Unveiling of a novel bifunctional photoreceptor, Dualchrome1, isolated from a cosmopolitan green alga.</title>
        <authorList>
            <person name="Suzuki S."/>
            <person name="Kawachi M."/>
        </authorList>
    </citation>
    <scope>NUCLEOTIDE SEQUENCE</scope>
    <source>
        <strain evidence="4">NIES 2893</strain>
    </source>
</reference>
<name>A0A830H8X3_9CHLO</name>
<keyword evidence="5" id="KW-1185">Reference proteome</keyword>
<dbReference type="OrthoDB" id="2117972at2759"/>
<feature type="domain" description="F-box protein Hrt3/FBXO9 C-terminal" evidence="3">
    <location>
        <begin position="272"/>
        <end position="447"/>
    </location>
</feature>
<organism evidence="4 5">
    <name type="scientific">Pycnococcus provasolii</name>
    <dbReference type="NCBI Taxonomy" id="41880"/>
    <lineage>
        <taxon>Eukaryota</taxon>
        <taxon>Viridiplantae</taxon>
        <taxon>Chlorophyta</taxon>
        <taxon>Pseudoscourfieldiophyceae</taxon>
        <taxon>Pseudoscourfieldiales</taxon>
        <taxon>Pycnococcaceae</taxon>
        <taxon>Pycnococcus</taxon>
    </lineage>
</organism>
<dbReference type="GO" id="GO:0019005">
    <property type="term" value="C:SCF ubiquitin ligase complex"/>
    <property type="evidence" value="ECO:0007669"/>
    <property type="project" value="TreeGrafter"/>
</dbReference>
<sequence length="447" mass="49471">MTTTTTATTTIPPSALFSSIYLKARRPWLALYNLRLTRRRERENGGGNDDDAPTFLDLLQPELLNEIIACCPPYAVGRFACTCVYASELCRQVRVSERMCFDAYTESTVAQLESNHDNMAWLLAPLRSRRRRDDPSIALAHKVLRRECWELFRGSWRLMWLFKPRLRFDGVYVSRNSYVRFGGAQWRASKQVNLVVYYRMYRFYPDGTCVYRTTPAPPRLAVKDLHCNHHMVELTRNEQGAVEDRGARRRAARGGRGGGGAAAADCTHGAASTKTGKVMLGRYRLDNSGEIMVSIMYPGTRPTEVRTELVVRSTCAGAYNRLDVLSLTTEYEDPALAVEQRRARAAAAAAQQAAAVAAAARNPHTAAERFGGGAAPTVALMAANEETPATLDGVDAAPAAALPEVDGHRSVDIDPNSVKSYVFIPEEEVETHLLNKDASELDFFVTG</sequence>
<feature type="region of interest" description="Disordered" evidence="2">
    <location>
        <begin position="240"/>
        <end position="266"/>
    </location>
</feature>
<dbReference type="PANTHER" id="PTHR12874">
    <property type="entry name" value="F-BOX ONLY PROTEIN 48-RELATED"/>
    <property type="match status" value="1"/>
</dbReference>